<dbReference type="GO" id="GO:0032259">
    <property type="term" value="P:methylation"/>
    <property type="evidence" value="ECO:0007669"/>
    <property type="project" value="UniProtKB-KW"/>
</dbReference>
<keyword evidence="6" id="KW-1185">Reference proteome</keyword>
<feature type="domain" description="SET" evidence="4">
    <location>
        <begin position="21"/>
        <end position="236"/>
    </location>
</feature>
<dbReference type="InterPro" id="IPR050600">
    <property type="entry name" value="SETD3_SETD6_MTase"/>
</dbReference>
<sequence>MSDAWTHLLLWLRENGMDTEVAVERRESEGSGYGLFATKPCSPSTTLFSIPSTALINVKTLSAMYDRGSLTAIQMLSMYLARHRDASGSRFGPYIATLPQDFSFHPLVWIVDGDKRVSILPESTRQSLQKVEGRYLSDLRAVNLYMEDHHELPILSADYLWAWLNVNTRCIFLQLRAKQSHPDNLTMCPILDTANHSPYIPSMIPRTVGTPIRAMKFLSPANAGLSAGQEIFLKYGAHANRTLFVEYGFVNPMSEDTIQQGHADAEVDLFSILEEIFRTSGTYEALKGLLDEHGYWGDWTLHAIQHSAYPSFRTLAALRLYHCIDRSDGIFEQASVELWKDTLSGVREEISDENEERVRETLLAVCERVQKYAVKGMAAADSISGIIQSLWEEEAIVARAVRERLLNREPF</sequence>
<dbReference type="Gene3D" id="3.90.1410.10">
    <property type="entry name" value="set domain protein methyltransferase, domain 1"/>
    <property type="match status" value="1"/>
</dbReference>
<evidence type="ECO:0000259" key="4">
    <source>
        <dbReference type="PROSITE" id="PS50280"/>
    </source>
</evidence>
<reference evidence="5 6" key="1">
    <citation type="journal article" date="2015" name="Fungal Genet. Biol.">
        <title>Evolution of novel wood decay mechanisms in Agaricales revealed by the genome sequences of Fistulina hepatica and Cylindrobasidium torrendii.</title>
        <authorList>
            <person name="Floudas D."/>
            <person name="Held B.W."/>
            <person name="Riley R."/>
            <person name="Nagy L.G."/>
            <person name="Koehler G."/>
            <person name="Ransdell A.S."/>
            <person name="Younus H."/>
            <person name="Chow J."/>
            <person name="Chiniquy J."/>
            <person name="Lipzen A."/>
            <person name="Tritt A."/>
            <person name="Sun H."/>
            <person name="Haridas S."/>
            <person name="LaButti K."/>
            <person name="Ohm R.A."/>
            <person name="Kues U."/>
            <person name="Blanchette R.A."/>
            <person name="Grigoriev I.V."/>
            <person name="Minto R.E."/>
            <person name="Hibbett D.S."/>
        </authorList>
    </citation>
    <scope>NUCLEOTIDE SEQUENCE [LARGE SCALE GENOMIC DNA]</scope>
    <source>
        <strain evidence="5 6">FP15055 ss-10</strain>
    </source>
</reference>
<dbReference type="PANTHER" id="PTHR13271">
    <property type="entry name" value="UNCHARACTERIZED PUTATIVE METHYLTRANSFERASE"/>
    <property type="match status" value="1"/>
</dbReference>
<dbReference type="EMBL" id="KN880881">
    <property type="protein sequence ID" value="KIY61738.1"/>
    <property type="molecule type" value="Genomic_DNA"/>
</dbReference>
<protein>
    <submittedName>
        <fullName evidence="5">SET domain-containing protein</fullName>
    </submittedName>
</protein>
<dbReference type="InterPro" id="IPR046341">
    <property type="entry name" value="SET_dom_sf"/>
</dbReference>
<gene>
    <name evidence="5" type="ORF">CYLTODRAFT_427370</name>
</gene>
<keyword evidence="2" id="KW-0808">Transferase</keyword>
<evidence type="ECO:0000256" key="2">
    <source>
        <dbReference type="ARBA" id="ARBA00022679"/>
    </source>
</evidence>
<name>A0A0D7ATQ8_9AGAR</name>
<dbReference type="PROSITE" id="PS50280">
    <property type="entry name" value="SET"/>
    <property type="match status" value="1"/>
</dbReference>
<accession>A0A0D7ATQ8</accession>
<evidence type="ECO:0000256" key="3">
    <source>
        <dbReference type="ARBA" id="ARBA00022691"/>
    </source>
</evidence>
<proteinExistence type="predicted"/>
<dbReference type="PANTHER" id="PTHR13271:SF47">
    <property type="entry name" value="ACTIN-HISTIDINE N-METHYLTRANSFERASE"/>
    <property type="match status" value="1"/>
</dbReference>
<dbReference type="STRING" id="1314674.A0A0D7ATQ8"/>
<dbReference type="InterPro" id="IPR044429">
    <property type="entry name" value="SETD4_SET"/>
</dbReference>
<dbReference type="SUPFAM" id="SSF82199">
    <property type="entry name" value="SET domain"/>
    <property type="match status" value="1"/>
</dbReference>
<dbReference type="CDD" id="cd19177">
    <property type="entry name" value="SET_SETD4"/>
    <property type="match status" value="1"/>
</dbReference>
<dbReference type="GO" id="GO:0016279">
    <property type="term" value="F:protein-lysine N-methyltransferase activity"/>
    <property type="evidence" value="ECO:0007669"/>
    <property type="project" value="InterPro"/>
</dbReference>
<keyword evidence="1" id="KW-0489">Methyltransferase</keyword>
<dbReference type="AlphaFoldDB" id="A0A0D7ATQ8"/>
<dbReference type="OrthoDB" id="341421at2759"/>
<dbReference type="Proteomes" id="UP000054007">
    <property type="component" value="Unassembled WGS sequence"/>
</dbReference>
<evidence type="ECO:0000256" key="1">
    <source>
        <dbReference type="ARBA" id="ARBA00022603"/>
    </source>
</evidence>
<evidence type="ECO:0000313" key="5">
    <source>
        <dbReference type="EMBL" id="KIY61738.1"/>
    </source>
</evidence>
<dbReference type="InterPro" id="IPR001214">
    <property type="entry name" value="SET_dom"/>
</dbReference>
<evidence type="ECO:0000313" key="6">
    <source>
        <dbReference type="Proteomes" id="UP000054007"/>
    </source>
</evidence>
<keyword evidence="3" id="KW-0949">S-adenosyl-L-methionine</keyword>
<organism evidence="5 6">
    <name type="scientific">Cylindrobasidium torrendii FP15055 ss-10</name>
    <dbReference type="NCBI Taxonomy" id="1314674"/>
    <lineage>
        <taxon>Eukaryota</taxon>
        <taxon>Fungi</taxon>
        <taxon>Dikarya</taxon>
        <taxon>Basidiomycota</taxon>
        <taxon>Agaricomycotina</taxon>
        <taxon>Agaricomycetes</taxon>
        <taxon>Agaricomycetidae</taxon>
        <taxon>Agaricales</taxon>
        <taxon>Marasmiineae</taxon>
        <taxon>Physalacriaceae</taxon>
        <taxon>Cylindrobasidium</taxon>
    </lineage>
</organism>